<evidence type="ECO:0000256" key="3">
    <source>
        <dbReference type="ARBA" id="ARBA00038192"/>
    </source>
</evidence>
<dbReference type="Pfam" id="PF02437">
    <property type="entry name" value="Ski_Sno_DHD"/>
    <property type="match status" value="1"/>
</dbReference>
<dbReference type="CDD" id="cd21081">
    <property type="entry name" value="DHD_Dac"/>
    <property type="match status" value="1"/>
</dbReference>
<organism evidence="6 7">
    <name type="scientific">Loxostege sticticalis</name>
    <name type="common">Beet webworm moth</name>
    <dbReference type="NCBI Taxonomy" id="481309"/>
    <lineage>
        <taxon>Eukaryota</taxon>
        <taxon>Metazoa</taxon>
        <taxon>Ecdysozoa</taxon>
        <taxon>Arthropoda</taxon>
        <taxon>Hexapoda</taxon>
        <taxon>Insecta</taxon>
        <taxon>Pterygota</taxon>
        <taxon>Neoptera</taxon>
        <taxon>Endopterygota</taxon>
        <taxon>Lepidoptera</taxon>
        <taxon>Glossata</taxon>
        <taxon>Ditrysia</taxon>
        <taxon>Pyraloidea</taxon>
        <taxon>Crambidae</taxon>
        <taxon>Pyraustinae</taxon>
        <taxon>Loxostege</taxon>
    </lineage>
</organism>
<dbReference type="PANTHER" id="PTHR12577">
    <property type="entry name" value="DACHSHUND"/>
    <property type="match status" value="1"/>
</dbReference>
<dbReference type="InterPro" id="IPR037000">
    <property type="entry name" value="Ski_DNA-bd_sf"/>
</dbReference>
<feature type="compositionally biased region" description="Low complexity" evidence="4">
    <location>
        <begin position="7"/>
        <end position="16"/>
    </location>
</feature>
<comment type="similarity">
    <text evidence="3">Belongs to the DACH/dachshund family.</text>
</comment>
<gene>
    <name evidence="6" type="ORF">ABMA27_002154</name>
</gene>
<feature type="domain" description="SKI/SNO/DAC" evidence="5">
    <location>
        <begin position="83"/>
        <end position="186"/>
    </location>
</feature>
<sequence length="515" mass="58246">MESAVDSASTASEVSGSSGGSPRVKAASPARAMSPPQLLAPRLPLPPPGLGLLGSLQMMHHSPLELMAAAHHHGPPRYGSPPPISTSDPSANECKLVDYRGQKVAAFIIQGDTMLCLPQAFELFLKHLVGGLHTVYTKLKRLDIVPLVCNVEQVRILRGLGAIQPGVNRCKLLSCKDFDVLYRDCTTARRFDSRDSTFFKNIAGNHKIFTLQNLINGNRVAFTTHHKKRKETSRSSSIFYQCQCSSTHQKRKVDLNDFVIMITFSKLVQGSHTLKKCVQIMENNIKFALADSDFFLIYIKFFVLLFLNTDFKLDNSIEMIKIEHSLRNILFLLKSVLKIKAFPSFDTFVVVAESLTTDNLEYRILERMNPNRPSDTRNARRHSKTSRTIRKTHTSDTRESLRLDGIISVSISVSQTVYLSSIETRLSLDISILSIFFILKYFNFWRKYLTCTIVQNGRWSYYLNPLKSGDKKSFAQLANSQTDTIEVFCRRFPWSRIDSFNKFNCLTSLIAASHQ</sequence>
<dbReference type="InterPro" id="IPR003380">
    <property type="entry name" value="SKI/SNO/DAC"/>
</dbReference>
<dbReference type="InterPro" id="IPR052417">
    <property type="entry name" value="Dachshund_domain"/>
</dbReference>
<reference evidence="6 7" key="1">
    <citation type="submission" date="2024-06" db="EMBL/GenBank/DDBJ databases">
        <title>A chromosome-level genome assembly of beet webworm, Loxostege sticticalis.</title>
        <authorList>
            <person name="Zhang Y."/>
        </authorList>
    </citation>
    <scope>NUCLEOTIDE SEQUENCE [LARGE SCALE GENOMIC DNA]</scope>
    <source>
        <strain evidence="6">AQ026</strain>
        <tissue evidence="6">Whole body</tissue>
    </source>
</reference>
<keyword evidence="2" id="KW-0539">Nucleus</keyword>
<dbReference type="InterPro" id="IPR009061">
    <property type="entry name" value="DNA-bd_dom_put_sf"/>
</dbReference>
<dbReference type="Proteomes" id="UP001549920">
    <property type="component" value="Unassembled WGS sequence"/>
</dbReference>
<evidence type="ECO:0000313" key="7">
    <source>
        <dbReference type="Proteomes" id="UP001549920"/>
    </source>
</evidence>
<comment type="caution">
    <text evidence="6">The sequence shown here is derived from an EMBL/GenBank/DDBJ whole genome shotgun (WGS) entry which is preliminary data.</text>
</comment>
<dbReference type="EMBL" id="JBEUOH010000012">
    <property type="protein sequence ID" value="KAL0881011.1"/>
    <property type="molecule type" value="Genomic_DNA"/>
</dbReference>
<keyword evidence="7" id="KW-1185">Reference proteome</keyword>
<proteinExistence type="inferred from homology"/>
<feature type="region of interest" description="Disordered" evidence="4">
    <location>
        <begin position="1"/>
        <end position="43"/>
    </location>
</feature>
<accession>A0ABR3HWS6</accession>
<evidence type="ECO:0000313" key="6">
    <source>
        <dbReference type="EMBL" id="KAL0881011.1"/>
    </source>
</evidence>
<protein>
    <recommendedName>
        <fullName evidence="5">SKI/SNO/DAC domain-containing protein</fullName>
    </recommendedName>
</protein>
<evidence type="ECO:0000256" key="2">
    <source>
        <dbReference type="ARBA" id="ARBA00023242"/>
    </source>
</evidence>
<name>A0ABR3HWS6_LOXSC</name>
<feature type="region of interest" description="Disordered" evidence="4">
    <location>
        <begin position="370"/>
        <end position="396"/>
    </location>
</feature>
<dbReference type="PANTHER" id="PTHR12577:SF6">
    <property type="entry name" value="DACHSHUND, ISOFORM B"/>
    <property type="match status" value="1"/>
</dbReference>
<evidence type="ECO:0000259" key="5">
    <source>
        <dbReference type="Pfam" id="PF02437"/>
    </source>
</evidence>
<evidence type="ECO:0000256" key="4">
    <source>
        <dbReference type="SAM" id="MobiDB-lite"/>
    </source>
</evidence>
<dbReference type="Gene3D" id="3.10.260.20">
    <property type="entry name" value="Ski"/>
    <property type="match status" value="1"/>
</dbReference>
<feature type="compositionally biased region" description="Basic residues" evidence="4">
    <location>
        <begin position="379"/>
        <end position="392"/>
    </location>
</feature>
<comment type="subcellular location">
    <subcellularLocation>
        <location evidence="1">Nucleus</location>
    </subcellularLocation>
</comment>
<evidence type="ECO:0000256" key="1">
    <source>
        <dbReference type="ARBA" id="ARBA00004123"/>
    </source>
</evidence>
<dbReference type="SUPFAM" id="SSF46955">
    <property type="entry name" value="Putative DNA-binding domain"/>
    <property type="match status" value="1"/>
</dbReference>